<evidence type="ECO:0000313" key="4">
    <source>
        <dbReference type="Proteomes" id="UP001434883"/>
    </source>
</evidence>
<keyword evidence="2" id="KW-0732">Signal</keyword>
<organism evidence="3 4">
    <name type="scientific">Xenoophorus captivus</name>
    <dbReference type="NCBI Taxonomy" id="1517983"/>
    <lineage>
        <taxon>Eukaryota</taxon>
        <taxon>Metazoa</taxon>
        <taxon>Chordata</taxon>
        <taxon>Craniata</taxon>
        <taxon>Vertebrata</taxon>
        <taxon>Euteleostomi</taxon>
        <taxon>Actinopterygii</taxon>
        <taxon>Neopterygii</taxon>
        <taxon>Teleostei</taxon>
        <taxon>Neoteleostei</taxon>
        <taxon>Acanthomorphata</taxon>
        <taxon>Ovalentaria</taxon>
        <taxon>Atherinomorphae</taxon>
        <taxon>Cyprinodontiformes</taxon>
        <taxon>Goodeidae</taxon>
        <taxon>Xenoophorus</taxon>
    </lineage>
</organism>
<feature type="region of interest" description="Disordered" evidence="1">
    <location>
        <begin position="33"/>
        <end position="52"/>
    </location>
</feature>
<proteinExistence type="predicted"/>
<protein>
    <recommendedName>
        <fullName evidence="5">Secreted protein</fullName>
    </recommendedName>
</protein>
<reference evidence="3 4" key="1">
    <citation type="submission" date="2021-06" db="EMBL/GenBank/DDBJ databases">
        <authorList>
            <person name="Palmer J.M."/>
        </authorList>
    </citation>
    <scope>NUCLEOTIDE SEQUENCE [LARGE SCALE GENOMIC DNA]</scope>
    <source>
        <strain evidence="3 4">XC_2019</strain>
        <tissue evidence="3">Muscle</tissue>
    </source>
</reference>
<evidence type="ECO:0000256" key="2">
    <source>
        <dbReference type="SAM" id="SignalP"/>
    </source>
</evidence>
<gene>
    <name evidence="3" type="ORF">XENOCAPTIV_012169</name>
</gene>
<comment type="caution">
    <text evidence="3">The sequence shown here is derived from an EMBL/GenBank/DDBJ whole genome shotgun (WGS) entry which is preliminary data.</text>
</comment>
<dbReference type="EMBL" id="JAHRIN010033866">
    <property type="protein sequence ID" value="MEQ2202684.1"/>
    <property type="molecule type" value="Genomic_DNA"/>
</dbReference>
<dbReference type="Proteomes" id="UP001434883">
    <property type="component" value="Unassembled WGS sequence"/>
</dbReference>
<feature type="chain" id="PRO_5045217753" description="Secreted protein" evidence="2">
    <location>
        <begin position="31"/>
        <end position="99"/>
    </location>
</feature>
<keyword evidence="4" id="KW-1185">Reference proteome</keyword>
<feature type="signal peptide" evidence="2">
    <location>
        <begin position="1"/>
        <end position="30"/>
    </location>
</feature>
<evidence type="ECO:0008006" key="5">
    <source>
        <dbReference type="Google" id="ProtNLM"/>
    </source>
</evidence>
<feature type="compositionally biased region" description="Basic and acidic residues" evidence="1">
    <location>
        <begin position="33"/>
        <end position="46"/>
    </location>
</feature>
<evidence type="ECO:0000313" key="3">
    <source>
        <dbReference type="EMBL" id="MEQ2202684.1"/>
    </source>
</evidence>
<accession>A0ABV0R3I9</accession>
<evidence type="ECO:0000256" key="1">
    <source>
        <dbReference type="SAM" id="MobiDB-lite"/>
    </source>
</evidence>
<sequence length="99" mass="10939">MRRGEEVLLAAVTPLLLPSLLLPIPPSLQARQAEKYTESSAEERGRSSLPSPRLSLSLSRYLSIFIQPVLFMERNYPTAGFGDLGTGTGWSYDRSAKAR</sequence>
<name>A0ABV0R3I9_9TELE</name>